<dbReference type="InterPro" id="IPR051532">
    <property type="entry name" value="Ester_Hydrolysis_Enzymes"/>
</dbReference>
<evidence type="ECO:0000313" key="3">
    <source>
        <dbReference type="Proteomes" id="UP001597295"/>
    </source>
</evidence>
<reference evidence="3" key="1">
    <citation type="journal article" date="2019" name="Int. J. Syst. Evol. Microbiol.">
        <title>The Global Catalogue of Microorganisms (GCM) 10K type strain sequencing project: providing services to taxonomists for standard genome sequencing and annotation.</title>
        <authorList>
            <consortium name="The Broad Institute Genomics Platform"/>
            <consortium name="The Broad Institute Genome Sequencing Center for Infectious Disease"/>
            <person name="Wu L."/>
            <person name="Ma J."/>
        </authorList>
    </citation>
    <scope>NUCLEOTIDE SEQUENCE [LARGE SCALE GENOMIC DNA]</scope>
    <source>
        <strain evidence="3">CGMCC 1.19062</strain>
    </source>
</reference>
<name>A0ABW5DW27_9PROT</name>
<gene>
    <name evidence="2" type="ORF">ACFSM5_19450</name>
</gene>
<dbReference type="PANTHER" id="PTHR30383">
    <property type="entry name" value="THIOESTERASE 1/PROTEASE 1/LYSOPHOSPHOLIPASE L1"/>
    <property type="match status" value="1"/>
</dbReference>
<evidence type="ECO:0000313" key="2">
    <source>
        <dbReference type="EMBL" id="MFD2265087.1"/>
    </source>
</evidence>
<dbReference type="PANTHER" id="PTHR30383:SF29">
    <property type="entry name" value="SGNH HYDROLASE-TYPE ESTERASE DOMAIN-CONTAINING PROTEIN"/>
    <property type="match status" value="1"/>
</dbReference>
<sequence length="464" mass="49249">MIQPQRLRRSVGVGIAGGLVTGLLLLTSCAETPNRAIQVPITEAPKSPAVPRVAYSVAGTRPIVEPVKRQGPGGPLDRFFTQLDGLDTHRQGRSVSILQFGDSHTAGDRFSGRLRELFQERFGNSGRGVLPPGTPFGYFRPTGAQVQMSGGWLATTSWGTKAGSGPFGISGFSVSTAKAGQSLVLTSTDPAGFDAAVIETLARPGGGTADIKVDGAPVYTLATQAESLRGARLDLPVTKGARRLELIARGDGPVEVIGWGVTRDDPGVVYESHGTVGATVSLLEKWDEALAGWQLAERDPALIVLAFGTNEGFGNRLVEADYEAAFEGRIKYLKSAAPNADIIVVGPPDANRVASLKGCTPARAKGWAANERGCAWVTPANVAVVRGMQKKVAERQGLRFWDWSLVMGGAGGAQRWTETNPPLMHTDRVHQKPEGYAKSAEVLFESLMADYSAWKSRPLAALPN</sequence>
<dbReference type="SUPFAM" id="SSF52266">
    <property type="entry name" value="SGNH hydrolase"/>
    <property type="match status" value="1"/>
</dbReference>
<dbReference type="InterPro" id="IPR013830">
    <property type="entry name" value="SGNH_hydro"/>
</dbReference>
<keyword evidence="3" id="KW-1185">Reference proteome</keyword>
<comment type="caution">
    <text evidence="2">The sequence shown here is derived from an EMBL/GenBank/DDBJ whole genome shotgun (WGS) entry which is preliminary data.</text>
</comment>
<dbReference type="InterPro" id="IPR036514">
    <property type="entry name" value="SGNH_hydro_sf"/>
</dbReference>
<dbReference type="Gene3D" id="3.40.50.1110">
    <property type="entry name" value="SGNH hydrolase"/>
    <property type="match status" value="1"/>
</dbReference>
<evidence type="ECO:0000259" key="1">
    <source>
        <dbReference type="Pfam" id="PF13472"/>
    </source>
</evidence>
<accession>A0ABW5DW27</accession>
<dbReference type="PROSITE" id="PS51257">
    <property type="entry name" value="PROKAR_LIPOPROTEIN"/>
    <property type="match status" value="1"/>
</dbReference>
<organism evidence="2 3">
    <name type="scientific">Lacibacterium aquatile</name>
    <dbReference type="NCBI Taxonomy" id="1168082"/>
    <lineage>
        <taxon>Bacteria</taxon>
        <taxon>Pseudomonadati</taxon>
        <taxon>Pseudomonadota</taxon>
        <taxon>Alphaproteobacteria</taxon>
        <taxon>Rhodospirillales</taxon>
        <taxon>Rhodospirillaceae</taxon>
    </lineage>
</organism>
<dbReference type="Pfam" id="PF13472">
    <property type="entry name" value="Lipase_GDSL_2"/>
    <property type="match status" value="1"/>
</dbReference>
<dbReference type="EMBL" id="JBHUIP010000016">
    <property type="protein sequence ID" value="MFD2265087.1"/>
    <property type="molecule type" value="Genomic_DNA"/>
</dbReference>
<dbReference type="Gene3D" id="2.60.120.1360">
    <property type="match status" value="1"/>
</dbReference>
<dbReference type="RefSeq" id="WP_379878259.1">
    <property type="nucleotide sequence ID" value="NZ_JBHUIP010000016.1"/>
</dbReference>
<proteinExistence type="predicted"/>
<dbReference type="Proteomes" id="UP001597295">
    <property type="component" value="Unassembled WGS sequence"/>
</dbReference>
<protein>
    <submittedName>
        <fullName evidence="2">GDSL-type esterase/lipase family protein</fullName>
    </submittedName>
</protein>
<feature type="domain" description="SGNH hydrolase-type esterase" evidence="1">
    <location>
        <begin position="271"/>
        <end position="437"/>
    </location>
</feature>